<evidence type="ECO:0000313" key="2">
    <source>
        <dbReference type="EMBL" id="MCY0964285.1"/>
    </source>
</evidence>
<proteinExistence type="inferred from homology"/>
<dbReference type="GO" id="GO:0007155">
    <property type="term" value="P:cell adhesion"/>
    <property type="evidence" value="ECO:0007669"/>
    <property type="project" value="InterPro"/>
</dbReference>
<name>A0A9X3ECT5_9GAMM</name>
<dbReference type="GO" id="GO:0009289">
    <property type="term" value="C:pilus"/>
    <property type="evidence" value="ECO:0007669"/>
    <property type="project" value="InterPro"/>
</dbReference>
<dbReference type="InterPro" id="IPR001082">
    <property type="entry name" value="Pilin"/>
</dbReference>
<evidence type="ECO:0000313" key="3">
    <source>
        <dbReference type="Proteomes" id="UP001150830"/>
    </source>
</evidence>
<dbReference type="Gene3D" id="3.30.700.10">
    <property type="entry name" value="Glycoprotein, Type 4 Pilin"/>
    <property type="match status" value="1"/>
</dbReference>
<comment type="caution">
    <text evidence="2">The sequence shown here is derived from an EMBL/GenBank/DDBJ whole genome shotgun (WGS) entry which is preliminary data.</text>
</comment>
<sequence>MRTETTNALHAFRPLQLHVSEYAARFATLPPDATTLGNYSGIDTTPASFSAGKLASITIGSNGLLTGMFMSASAGVPDPIAEKTFSLSPSLAGGIVTWTAVPGTLALKYVPRMR</sequence>
<comment type="similarity">
    <text evidence="1">Belongs to the N-Me-Phe pilin family.</text>
</comment>
<dbReference type="AlphaFoldDB" id="A0A9X3ECT5"/>
<dbReference type="InterPro" id="IPR045584">
    <property type="entry name" value="Pilin-like"/>
</dbReference>
<dbReference type="Proteomes" id="UP001150830">
    <property type="component" value="Unassembled WGS sequence"/>
</dbReference>
<evidence type="ECO:0000256" key="1">
    <source>
        <dbReference type="ARBA" id="ARBA00005233"/>
    </source>
</evidence>
<accession>A0A9X3ECT5</accession>
<protein>
    <submittedName>
        <fullName evidence="2">Pilin</fullName>
    </submittedName>
</protein>
<dbReference type="SUPFAM" id="SSF54523">
    <property type="entry name" value="Pili subunits"/>
    <property type="match status" value="1"/>
</dbReference>
<dbReference type="Pfam" id="PF00114">
    <property type="entry name" value="Pilin"/>
    <property type="match status" value="1"/>
</dbReference>
<gene>
    <name evidence="2" type="ORF">OUO13_03730</name>
</gene>
<organism evidence="2 3">
    <name type="scientific">Parathalassolituus penaei</name>
    <dbReference type="NCBI Taxonomy" id="2997323"/>
    <lineage>
        <taxon>Bacteria</taxon>
        <taxon>Pseudomonadati</taxon>
        <taxon>Pseudomonadota</taxon>
        <taxon>Gammaproteobacteria</taxon>
        <taxon>Oceanospirillales</taxon>
        <taxon>Oceanospirillaceae</taxon>
        <taxon>Parathalassolituus</taxon>
    </lineage>
</organism>
<reference evidence="2" key="1">
    <citation type="submission" date="2022-11" db="EMBL/GenBank/DDBJ databases">
        <title>Parathalassolutuus dongxingensis gen. nov., sp. nov., a novel member of family Oceanospirillaceae isolated from a coastal shrimp pond in Guangxi, China.</title>
        <authorList>
            <person name="Chen H."/>
        </authorList>
    </citation>
    <scope>NUCLEOTIDE SEQUENCE</scope>
    <source>
        <strain evidence="2">G-43</strain>
    </source>
</reference>
<keyword evidence="3" id="KW-1185">Reference proteome</keyword>
<dbReference type="EMBL" id="JAPNOA010000016">
    <property type="protein sequence ID" value="MCY0964285.1"/>
    <property type="molecule type" value="Genomic_DNA"/>
</dbReference>